<feature type="compositionally biased region" description="Basic and acidic residues" evidence="1">
    <location>
        <begin position="97"/>
        <end position="110"/>
    </location>
</feature>
<reference evidence="2" key="1">
    <citation type="submission" date="2020-07" db="EMBL/GenBank/DDBJ databases">
        <authorList>
            <person name="Lin J."/>
        </authorList>
    </citation>
    <scope>NUCLEOTIDE SEQUENCE</scope>
</reference>
<dbReference type="EMBL" id="LR862141">
    <property type="protein sequence ID" value="CAD1821753.1"/>
    <property type="molecule type" value="Genomic_DNA"/>
</dbReference>
<organism evidence="2">
    <name type="scientific">Ananas comosus var. bracteatus</name>
    <name type="common">red pineapple</name>
    <dbReference type="NCBI Taxonomy" id="296719"/>
    <lineage>
        <taxon>Eukaryota</taxon>
        <taxon>Viridiplantae</taxon>
        <taxon>Streptophyta</taxon>
        <taxon>Embryophyta</taxon>
        <taxon>Tracheophyta</taxon>
        <taxon>Spermatophyta</taxon>
        <taxon>Magnoliopsida</taxon>
        <taxon>Liliopsida</taxon>
        <taxon>Poales</taxon>
        <taxon>Bromeliaceae</taxon>
        <taxon>Bromelioideae</taxon>
        <taxon>Ananas</taxon>
    </lineage>
</organism>
<accession>A0A6V7NT30</accession>
<name>A0A6V7NT30_ANACO</name>
<evidence type="ECO:0000313" key="2">
    <source>
        <dbReference type="EMBL" id="CAD1821753.1"/>
    </source>
</evidence>
<sequence>MLANVRSERRNGMPWGRLIPRVGMLTTTGPLGTARLELTLCKSVGNWVMSSTLTLAGQSSKVTICLGLSGLIDEQTRKLTSKLAMSKMHPMATDATEPERHEPSESNEVQELKEQLATLVGVVERQANVTLLQAEALRRQDEGIRRSKANDNALSVG</sequence>
<evidence type="ECO:0000256" key="1">
    <source>
        <dbReference type="SAM" id="MobiDB-lite"/>
    </source>
</evidence>
<dbReference type="AlphaFoldDB" id="A0A6V7NT30"/>
<protein>
    <submittedName>
        <fullName evidence="2">Uncharacterized protein</fullName>
    </submittedName>
</protein>
<gene>
    <name evidence="2" type="ORF">CB5_LOCUS4964</name>
</gene>
<feature type="region of interest" description="Disordered" evidence="1">
    <location>
        <begin position="87"/>
        <end position="110"/>
    </location>
</feature>
<proteinExistence type="predicted"/>